<keyword evidence="3" id="KW-1185">Reference proteome</keyword>
<accession>A0A515EPR8</accession>
<feature type="transmembrane region" description="Helical" evidence="1">
    <location>
        <begin position="50"/>
        <end position="67"/>
    </location>
</feature>
<proteinExistence type="predicted"/>
<dbReference type="KEGG" id="rhg:EXZ61_11040"/>
<evidence type="ECO:0000313" key="3">
    <source>
        <dbReference type="Proteomes" id="UP000317365"/>
    </source>
</evidence>
<keyword evidence="1" id="KW-0472">Membrane</keyword>
<dbReference type="RefSeq" id="WP_142811781.1">
    <property type="nucleotide sequence ID" value="NZ_CP036282.1"/>
</dbReference>
<sequence length="75" mass="8392">MGFFKKYNGSTNKRLVRMERLTWVLIYGGLMLMVLGNFAERTQASDATEFYLGGGAAVVAGVMLILIRSRLRDDT</sequence>
<reference evidence="3" key="2">
    <citation type="journal article" date="2020" name="Int. J. Syst. Evol. Microbiol.">
        <title>Genomic insights into a novel species Rhodoferax aquaticus sp. nov., isolated from freshwater.</title>
        <authorList>
            <person name="Li T."/>
            <person name="Zhuo Y."/>
            <person name="Jin C.Z."/>
            <person name="Wu X."/>
            <person name="Ko S.R."/>
            <person name="Jin F.J."/>
            <person name="Ahn C.Y."/>
            <person name="Oh H.M."/>
            <person name="Lee H.G."/>
            <person name="Jin L."/>
        </authorList>
    </citation>
    <scope>NUCLEOTIDE SEQUENCE [LARGE SCALE GENOMIC DNA]</scope>
    <source>
        <strain evidence="3">Gr-4</strain>
    </source>
</reference>
<evidence type="ECO:0000256" key="1">
    <source>
        <dbReference type="SAM" id="Phobius"/>
    </source>
</evidence>
<name>A0A515EPR8_9BURK</name>
<evidence type="ECO:0000313" key="2">
    <source>
        <dbReference type="EMBL" id="QDL54658.1"/>
    </source>
</evidence>
<dbReference type="EMBL" id="CP036282">
    <property type="protein sequence ID" value="QDL54658.1"/>
    <property type="molecule type" value="Genomic_DNA"/>
</dbReference>
<keyword evidence="1" id="KW-0812">Transmembrane</keyword>
<dbReference type="AlphaFoldDB" id="A0A515EPR8"/>
<gene>
    <name evidence="2" type="ORF">EXZ61_11040</name>
</gene>
<keyword evidence="1" id="KW-1133">Transmembrane helix</keyword>
<dbReference type="Proteomes" id="UP000317365">
    <property type="component" value="Chromosome"/>
</dbReference>
<reference evidence="3" key="1">
    <citation type="submission" date="2019-02" db="EMBL/GenBank/DDBJ databases">
        <title>Complete genome sequence of Rhodoferax sp. Gr-4.</title>
        <authorList>
            <person name="Jin L."/>
        </authorList>
    </citation>
    <scope>NUCLEOTIDE SEQUENCE [LARGE SCALE GENOMIC DNA]</scope>
    <source>
        <strain evidence="3">Gr-4</strain>
    </source>
</reference>
<organism evidence="2 3">
    <name type="scientific">Rhodoferax aquaticus</name>
    <dbReference type="NCBI Taxonomy" id="2527691"/>
    <lineage>
        <taxon>Bacteria</taxon>
        <taxon>Pseudomonadati</taxon>
        <taxon>Pseudomonadota</taxon>
        <taxon>Betaproteobacteria</taxon>
        <taxon>Burkholderiales</taxon>
        <taxon>Comamonadaceae</taxon>
        <taxon>Rhodoferax</taxon>
    </lineage>
</organism>
<protein>
    <submittedName>
        <fullName evidence="2">Uncharacterized protein</fullName>
    </submittedName>
</protein>
<feature type="transmembrane region" description="Helical" evidence="1">
    <location>
        <begin position="21"/>
        <end position="38"/>
    </location>
</feature>